<evidence type="ECO:0000313" key="1">
    <source>
        <dbReference type="EMBL" id="KAJ3539386.1"/>
    </source>
</evidence>
<organism evidence="1 2">
    <name type="scientific">Phlebia brevispora</name>
    <dbReference type="NCBI Taxonomy" id="194682"/>
    <lineage>
        <taxon>Eukaryota</taxon>
        <taxon>Fungi</taxon>
        <taxon>Dikarya</taxon>
        <taxon>Basidiomycota</taxon>
        <taxon>Agaricomycotina</taxon>
        <taxon>Agaricomycetes</taxon>
        <taxon>Polyporales</taxon>
        <taxon>Meruliaceae</taxon>
        <taxon>Phlebia</taxon>
    </lineage>
</organism>
<proteinExistence type="predicted"/>
<sequence>MQELPGALELLFNLSPFNPSHTQKRPSDTVLTIHLLDPDAEEQAPCLRVSMTVGPHAITYVSEDVIFLVTRNIPNRADLRSLSICSQSCRGPAQKELFRTITRRIKMTNWRLEVLPFLEDHPTLASYIQHFTLQNDRFIIPKPGLDIIDIQNLVKGLTAVVSVSLISFDWFPSVAGLDTSQTHKLLRRLALLGLTAYHPVASPLEILALANEWDEVELETISHPMFTVPPTCRPLSTYVLNIFHYPLSTSRTLPPNVDIFQHVVRLTTRYVTSMHLEPIANTLKRSHGTLQSLVLRAVRFETFEHIEDWANLLMQLRFCTNLVKLELHFSLSQSQPMPDDSPVPHDSLQALLARGLARSVRASIRCIDIVLDIHGPTQQKAIDQFLTLGWSAIGGELARAKNLEVVRVGIRSFHEDILRWHAAQYQAVKAAFPQLAFHHGNAYTSLFLACKSRESLPRAISLLHYSPKVPGDACP</sequence>
<gene>
    <name evidence="1" type="ORF">NM688_g6368</name>
</gene>
<accession>A0ACC1SGP5</accession>
<protein>
    <submittedName>
        <fullName evidence="1">Uncharacterized protein</fullName>
    </submittedName>
</protein>
<dbReference type="EMBL" id="JANHOG010001303">
    <property type="protein sequence ID" value="KAJ3539386.1"/>
    <property type="molecule type" value="Genomic_DNA"/>
</dbReference>
<reference evidence="1" key="1">
    <citation type="submission" date="2022-07" db="EMBL/GenBank/DDBJ databases">
        <title>Genome Sequence of Phlebia brevispora.</title>
        <authorList>
            <person name="Buettner E."/>
        </authorList>
    </citation>
    <scope>NUCLEOTIDE SEQUENCE</scope>
    <source>
        <strain evidence="1">MPL23</strain>
    </source>
</reference>
<evidence type="ECO:0000313" key="2">
    <source>
        <dbReference type="Proteomes" id="UP001148662"/>
    </source>
</evidence>
<dbReference type="Proteomes" id="UP001148662">
    <property type="component" value="Unassembled WGS sequence"/>
</dbReference>
<name>A0ACC1SGP5_9APHY</name>
<comment type="caution">
    <text evidence="1">The sequence shown here is derived from an EMBL/GenBank/DDBJ whole genome shotgun (WGS) entry which is preliminary data.</text>
</comment>
<keyword evidence="2" id="KW-1185">Reference proteome</keyword>